<gene>
    <name evidence="1" type="ORF">KI387_040653</name>
</gene>
<evidence type="ECO:0000313" key="2">
    <source>
        <dbReference type="Proteomes" id="UP000824469"/>
    </source>
</evidence>
<dbReference type="EMBL" id="JAHRHJ020000350">
    <property type="protein sequence ID" value="KAH9294143.1"/>
    <property type="molecule type" value="Genomic_DNA"/>
</dbReference>
<protein>
    <submittedName>
        <fullName evidence="1">Uncharacterized protein</fullName>
    </submittedName>
</protein>
<dbReference type="AlphaFoldDB" id="A0AA38F9A8"/>
<name>A0AA38F9A8_TAXCH</name>
<comment type="caution">
    <text evidence="1">The sequence shown here is derived from an EMBL/GenBank/DDBJ whole genome shotgun (WGS) entry which is preliminary data.</text>
</comment>
<feature type="non-terminal residue" evidence="1">
    <location>
        <position position="74"/>
    </location>
</feature>
<sequence length="74" mass="8124">GMDVKTLVVISGRDCRMKRTRFWKGVWATNTKGGWDAKGTWEADDVGIPTLRAVDDDMVDVKGATNVEGTIVII</sequence>
<keyword evidence="2" id="KW-1185">Reference proteome</keyword>
<proteinExistence type="predicted"/>
<dbReference type="Proteomes" id="UP000824469">
    <property type="component" value="Unassembled WGS sequence"/>
</dbReference>
<reference evidence="1 2" key="1">
    <citation type="journal article" date="2021" name="Nat. Plants">
        <title>The Taxus genome provides insights into paclitaxel biosynthesis.</title>
        <authorList>
            <person name="Xiong X."/>
            <person name="Gou J."/>
            <person name="Liao Q."/>
            <person name="Li Y."/>
            <person name="Zhou Q."/>
            <person name="Bi G."/>
            <person name="Li C."/>
            <person name="Du R."/>
            <person name="Wang X."/>
            <person name="Sun T."/>
            <person name="Guo L."/>
            <person name="Liang H."/>
            <person name="Lu P."/>
            <person name="Wu Y."/>
            <person name="Zhang Z."/>
            <person name="Ro D.K."/>
            <person name="Shang Y."/>
            <person name="Huang S."/>
            <person name="Yan J."/>
        </authorList>
    </citation>
    <scope>NUCLEOTIDE SEQUENCE [LARGE SCALE GENOMIC DNA]</scope>
    <source>
        <strain evidence="1">Ta-2019</strain>
    </source>
</reference>
<evidence type="ECO:0000313" key="1">
    <source>
        <dbReference type="EMBL" id="KAH9294143.1"/>
    </source>
</evidence>
<feature type="non-terminal residue" evidence="1">
    <location>
        <position position="1"/>
    </location>
</feature>
<accession>A0AA38F9A8</accession>
<organism evidence="1 2">
    <name type="scientific">Taxus chinensis</name>
    <name type="common">Chinese yew</name>
    <name type="synonym">Taxus wallichiana var. chinensis</name>
    <dbReference type="NCBI Taxonomy" id="29808"/>
    <lineage>
        <taxon>Eukaryota</taxon>
        <taxon>Viridiplantae</taxon>
        <taxon>Streptophyta</taxon>
        <taxon>Embryophyta</taxon>
        <taxon>Tracheophyta</taxon>
        <taxon>Spermatophyta</taxon>
        <taxon>Pinopsida</taxon>
        <taxon>Pinidae</taxon>
        <taxon>Conifers II</taxon>
        <taxon>Cupressales</taxon>
        <taxon>Taxaceae</taxon>
        <taxon>Taxus</taxon>
    </lineage>
</organism>